<sequence length="228" mass="26227">MPARLNDEMVFGYVSLSEALNRLINRHQFIILIANERTSSIVHHGGAFFLFDPHSMDQYGKYSSNGVACMIMFNTISDLIEHLQANQVCNNSIFDLDGVNISVENISESNSDIPATRNNVKGRLSKIVKKEPLNLSKNNKNKKVDSNLNEEISLLKIRYNKCKRLSEKKKIQVQLNRLEKRSIDTVKENSIETLKLNEVFDNNLKKGFDLEKDEPMEIDICQKIHRKF</sequence>
<keyword evidence="1" id="KW-1185">Reference proteome</keyword>
<dbReference type="Proteomes" id="UP000046392">
    <property type="component" value="Unplaced"/>
</dbReference>
<dbReference type="SUPFAM" id="SSF54001">
    <property type="entry name" value="Cysteine proteinases"/>
    <property type="match status" value="1"/>
</dbReference>
<proteinExistence type="predicted"/>
<evidence type="ECO:0000313" key="2">
    <source>
        <dbReference type="WBParaSite" id="SPAL_0001122400.1"/>
    </source>
</evidence>
<accession>A0A0N5BZN2</accession>
<dbReference type="WBParaSite" id="SPAL_0001122400.1">
    <property type="protein sequence ID" value="SPAL_0001122400.1"/>
    <property type="gene ID" value="SPAL_0001122400"/>
</dbReference>
<dbReference type="AlphaFoldDB" id="A0A0N5BZN2"/>
<name>A0A0N5BZN2_STREA</name>
<reference evidence="2" key="1">
    <citation type="submission" date="2017-02" db="UniProtKB">
        <authorList>
            <consortium name="WormBaseParasite"/>
        </authorList>
    </citation>
    <scope>IDENTIFICATION</scope>
</reference>
<protein>
    <submittedName>
        <fullName evidence="2">Peptidase C76 domain-containing protein</fullName>
    </submittedName>
</protein>
<dbReference type="InterPro" id="IPR038765">
    <property type="entry name" value="Papain-like_cys_pep_sf"/>
</dbReference>
<organism evidence="1 2">
    <name type="scientific">Strongyloides papillosus</name>
    <name type="common">Intestinal threadworm</name>
    <dbReference type="NCBI Taxonomy" id="174720"/>
    <lineage>
        <taxon>Eukaryota</taxon>
        <taxon>Metazoa</taxon>
        <taxon>Ecdysozoa</taxon>
        <taxon>Nematoda</taxon>
        <taxon>Chromadorea</taxon>
        <taxon>Rhabditida</taxon>
        <taxon>Tylenchina</taxon>
        <taxon>Panagrolaimomorpha</taxon>
        <taxon>Strongyloidoidea</taxon>
        <taxon>Strongyloididae</taxon>
        <taxon>Strongyloides</taxon>
    </lineage>
</organism>
<dbReference type="Gene3D" id="3.90.70.120">
    <property type="match status" value="1"/>
</dbReference>
<evidence type="ECO:0000313" key="1">
    <source>
        <dbReference type="Proteomes" id="UP000046392"/>
    </source>
</evidence>